<dbReference type="InterPro" id="IPR003593">
    <property type="entry name" value="AAA+_ATPase"/>
</dbReference>
<dbReference type="GO" id="GO:0016787">
    <property type="term" value="F:hydrolase activity"/>
    <property type="evidence" value="ECO:0007669"/>
    <property type="project" value="UniProtKB-KW"/>
</dbReference>
<dbReference type="AlphaFoldDB" id="A0A4R6IGE2"/>
<evidence type="ECO:0000259" key="2">
    <source>
        <dbReference type="PROSITE" id="PS51199"/>
    </source>
</evidence>
<comment type="caution">
    <text evidence="3">The sequence shown here is derived from an EMBL/GenBank/DDBJ whole genome shotgun (WGS) entry which is preliminary data.</text>
</comment>
<keyword evidence="4" id="KW-1185">Reference proteome</keyword>
<proteinExistence type="predicted"/>
<keyword evidence="3" id="KW-0378">Hydrolase</keyword>
<dbReference type="EMBL" id="SNWN01000009">
    <property type="protein sequence ID" value="TDO21134.1"/>
    <property type="molecule type" value="Genomic_DNA"/>
</dbReference>
<keyword evidence="3" id="KW-0347">Helicase</keyword>
<keyword evidence="3" id="KW-0547">Nucleotide-binding</keyword>
<dbReference type="GO" id="GO:0005524">
    <property type="term" value="F:ATP binding"/>
    <property type="evidence" value="ECO:0007669"/>
    <property type="project" value="UniProtKB-KW"/>
</dbReference>
<sequence>MYNTKSETNLSDPLVESLVLALLIYNRSTIEEFRGIIKMEDFDVPMHQELFSIIDSMVHFDTTVFEAKNKIKLVNRDSIVTELNRRIKDDHNFVQRFPNLTSEYIDNLAFSLSSSELLIDYVNKLKEKNKYRKIYNLLKENKRAFESDSIIDKPTLDFITEFSIKLNEIYDGQLNTEFENIHTVAMDYLQDLSNRSTTSEFPGIPSGFDDLDEITLGWQNGQLIILAARPGMGKTALAINFAVNAAEQFNKNVLFFSLEMDSSQLVERIIASDSKVNTLQLRKASNLTKEKKTAIQASVSKFSNWNINFSSKHDSELYSIINQIKRANSKKKLDLVIIDYLQLIHIKKKSGGDNRQVEVSKISNQLKALARELEIPIISLAQLSRQVEQRPDKRPLLSDLRESGSIEQDADIVLFMYRDDYYRKNDKSDDRSNSLSFVEIKVSKNRQGQTSTAKLIFNPAHSNFRNMNPDEAATLKKMEAEAGVK</sequence>
<evidence type="ECO:0000313" key="4">
    <source>
        <dbReference type="Proteomes" id="UP000295518"/>
    </source>
</evidence>
<dbReference type="SUPFAM" id="SSF48024">
    <property type="entry name" value="N-terminal domain of DnaB helicase"/>
    <property type="match status" value="1"/>
</dbReference>
<dbReference type="SUPFAM" id="SSF52540">
    <property type="entry name" value="P-loop containing nucleoside triphosphate hydrolases"/>
    <property type="match status" value="1"/>
</dbReference>
<dbReference type="GO" id="GO:0043139">
    <property type="term" value="F:5'-3' DNA helicase activity"/>
    <property type="evidence" value="ECO:0007669"/>
    <property type="project" value="UniProtKB-EC"/>
</dbReference>
<dbReference type="PANTHER" id="PTHR30153">
    <property type="entry name" value="REPLICATIVE DNA HELICASE DNAB"/>
    <property type="match status" value="1"/>
</dbReference>
<dbReference type="SMART" id="SM00382">
    <property type="entry name" value="AAA"/>
    <property type="match status" value="1"/>
</dbReference>
<dbReference type="RefSeq" id="WP_094254354.1">
    <property type="nucleotide sequence ID" value="NZ_NNCE01000001.1"/>
</dbReference>
<dbReference type="GO" id="GO:0003677">
    <property type="term" value="F:DNA binding"/>
    <property type="evidence" value="ECO:0007669"/>
    <property type="project" value="UniProtKB-KW"/>
</dbReference>
<dbReference type="GO" id="GO:0005829">
    <property type="term" value="C:cytosol"/>
    <property type="evidence" value="ECO:0007669"/>
    <property type="project" value="TreeGrafter"/>
</dbReference>
<dbReference type="Gene3D" id="3.40.50.300">
    <property type="entry name" value="P-loop containing nucleotide triphosphate hydrolases"/>
    <property type="match status" value="1"/>
</dbReference>
<dbReference type="PANTHER" id="PTHR30153:SF2">
    <property type="entry name" value="REPLICATIVE DNA HELICASE"/>
    <property type="match status" value="1"/>
</dbReference>
<dbReference type="InterPro" id="IPR007694">
    <property type="entry name" value="DNA_helicase_DnaB-like_C"/>
</dbReference>
<name>A0A4R6IGE2_9MOLU</name>
<evidence type="ECO:0000313" key="3">
    <source>
        <dbReference type="EMBL" id="TDO21134.1"/>
    </source>
</evidence>
<evidence type="ECO:0000256" key="1">
    <source>
        <dbReference type="ARBA" id="ARBA00022515"/>
    </source>
</evidence>
<dbReference type="GO" id="GO:1990077">
    <property type="term" value="C:primosome complex"/>
    <property type="evidence" value="ECO:0007669"/>
    <property type="project" value="UniProtKB-KW"/>
</dbReference>
<dbReference type="InterPro" id="IPR016136">
    <property type="entry name" value="DNA_helicase_N/primase_C"/>
</dbReference>
<dbReference type="CDD" id="cd00984">
    <property type="entry name" value="DnaB_C"/>
    <property type="match status" value="1"/>
</dbReference>
<dbReference type="InterPro" id="IPR027417">
    <property type="entry name" value="P-loop_NTPase"/>
</dbReference>
<dbReference type="OrthoDB" id="9773982at2"/>
<dbReference type="GO" id="GO:0006269">
    <property type="term" value="P:DNA replication, synthesis of primer"/>
    <property type="evidence" value="ECO:0007669"/>
    <property type="project" value="UniProtKB-KW"/>
</dbReference>
<reference evidence="3 4" key="1">
    <citation type="submission" date="2019-03" db="EMBL/GenBank/DDBJ databases">
        <title>Genomic Encyclopedia of Archaeal and Bacterial Type Strains, Phase II (KMG-II): from individual species to whole genera.</title>
        <authorList>
            <person name="Goeker M."/>
        </authorList>
    </citation>
    <scope>NUCLEOTIDE SEQUENCE [LARGE SCALE GENOMIC DNA]</scope>
    <source>
        <strain evidence="3 4">ATCC 700618</strain>
    </source>
</reference>
<accession>A0A4R6IGE2</accession>
<organism evidence="3 4">
    <name type="scientific">Mycoplasma testudineum</name>
    <dbReference type="NCBI Taxonomy" id="244584"/>
    <lineage>
        <taxon>Bacteria</taxon>
        <taxon>Bacillati</taxon>
        <taxon>Mycoplasmatota</taxon>
        <taxon>Mollicutes</taxon>
        <taxon>Mycoplasmataceae</taxon>
        <taxon>Mycoplasma</taxon>
    </lineage>
</organism>
<keyword evidence="3" id="KW-0067">ATP-binding</keyword>
<dbReference type="Pfam" id="PF03796">
    <property type="entry name" value="DnaB_C"/>
    <property type="match status" value="1"/>
</dbReference>
<feature type="domain" description="SF4 helicase" evidence="2">
    <location>
        <begin position="197"/>
        <end position="471"/>
    </location>
</feature>
<dbReference type="Proteomes" id="UP000295518">
    <property type="component" value="Unassembled WGS sequence"/>
</dbReference>
<dbReference type="InterPro" id="IPR036185">
    <property type="entry name" value="DNA_heli_DnaB-like_N_sf"/>
</dbReference>
<protein>
    <submittedName>
        <fullName evidence="3">Replicative DNA helicase</fullName>
    </submittedName>
</protein>
<keyword evidence="1" id="KW-0639">Primosome</keyword>
<gene>
    <name evidence="3" type="ORF">EI74_0154</name>
</gene>
<dbReference type="PROSITE" id="PS51199">
    <property type="entry name" value="SF4_HELICASE"/>
    <property type="match status" value="1"/>
</dbReference>
<dbReference type="Gene3D" id="1.10.860.10">
    <property type="entry name" value="DNAb Helicase, Chain A"/>
    <property type="match status" value="1"/>
</dbReference>